<reference evidence="1 2" key="1">
    <citation type="submission" date="2019-11" db="EMBL/GenBank/DDBJ databases">
        <title>Whole genome sequence of Oryza granulata.</title>
        <authorList>
            <person name="Li W."/>
        </authorList>
    </citation>
    <scope>NUCLEOTIDE SEQUENCE [LARGE SCALE GENOMIC DNA]</scope>
    <source>
        <strain evidence="2">cv. Menghai</strain>
        <tissue evidence="1">Leaf</tissue>
    </source>
</reference>
<evidence type="ECO:0000313" key="2">
    <source>
        <dbReference type="Proteomes" id="UP000479710"/>
    </source>
</evidence>
<gene>
    <name evidence="1" type="ORF">E2562_021536</name>
</gene>
<protein>
    <submittedName>
        <fullName evidence="1">Uncharacterized protein</fullName>
    </submittedName>
</protein>
<keyword evidence="2" id="KW-1185">Reference proteome</keyword>
<comment type="caution">
    <text evidence="1">The sequence shown here is derived from an EMBL/GenBank/DDBJ whole genome shotgun (WGS) entry which is preliminary data.</text>
</comment>
<dbReference type="EMBL" id="SPHZ02000002">
    <property type="protein sequence ID" value="KAF0929429.1"/>
    <property type="molecule type" value="Genomic_DNA"/>
</dbReference>
<dbReference type="Proteomes" id="UP000479710">
    <property type="component" value="Unassembled WGS sequence"/>
</dbReference>
<name>A0A6G1EXW7_9ORYZ</name>
<sequence length="95" mass="10303">MVGTIRVDELQKEVEDLQAAKSKVEKEFKALKSFVKEKAILSSSQTLAVMKSLCPQVEIQAVDEGFAETCSEEQALALMDEAQGAATALVDNLEV</sequence>
<organism evidence="1 2">
    <name type="scientific">Oryza meyeriana var. granulata</name>
    <dbReference type="NCBI Taxonomy" id="110450"/>
    <lineage>
        <taxon>Eukaryota</taxon>
        <taxon>Viridiplantae</taxon>
        <taxon>Streptophyta</taxon>
        <taxon>Embryophyta</taxon>
        <taxon>Tracheophyta</taxon>
        <taxon>Spermatophyta</taxon>
        <taxon>Magnoliopsida</taxon>
        <taxon>Liliopsida</taxon>
        <taxon>Poales</taxon>
        <taxon>Poaceae</taxon>
        <taxon>BOP clade</taxon>
        <taxon>Oryzoideae</taxon>
        <taxon>Oryzeae</taxon>
        <taxon>Oryzinae</taxon>
        <taxon>Oryza</taxon>
        <taxon>Oryza meyeriana</taxon>
    </lineage>
</organism>
<accession>A0A6G1EXW7</accession>
<dbReference type="AlphaFoldDB" id="A0A6G1EXW7"/>
<evidence type="ECO:0000313" key="1">
    <source>
        <dbReference type="EMBL" id="KAF0929429.1"/>
    </source>
</evidence>
<proteinExistence type="predicted"/>